<reference evidence="1 2" key="1">
    <citation type="submission" date="2014-05" db="EMBL/GenBank/DDBJ databases">
        <title>Pseudomonas simiae WCS417.</title>
        <authorList>
            <person name="Berendsen R.L."/>
        </authorList>
    </citation>
    <scope>NUCLEOTIDE SEQUENCE [LARGE SCALE GENOMIC DNA]</scope>
    <source>
        <strain evidence="1 2">WCS417</strain>
    </source>
</reference>
<accession>A0A1N7UNB8</accession>
<sequence>MEFRVVTDALEQLTLLATVFDCATERHAALVFLLTTGFDGAVAVFVGPGHLESPNASTGSSGWPWAMTVWRRGGYRTMNLLKLTQIHCGSWLACSHI</sequence>
<name>A0A1N7UNB8_9PSED</name>
<dbReference type="AlphaFoldDB" id="A0A1N7UNB8"/>
<evidence type="ECO:0000313" key="2">
    <source>
        <dbReference type="Proteomes" id="UP000027308"/>
    </source>
</evidence>
<protein>
    <submittedName>
        <fullName evidence="1">Uncharacterized protein</fullName>
    </submittedName>
</protein>
<evidence type="ECO:0000313" key="1">
    <source>
        <dbReference type="EMBL" id="AIB39408.1"/>
    </source>
</evidence>
<dbReference type="Proteomes" id="UP000027308">
    <property type="component" value="Chromosome"/>
</dbReference>
<proteinExistence type="predicted"/>
<dbReference type="EMBL" id="CP007637">
    <property type="protein sequence ID" value="AIB39408.1"/>
    <property type="molecule type" value="Genomic_DNA"/>
</dbReference>
<gene>
    <name evidence="1" type="ORF">PS417_28225</name>
</gene>
<organism evidence="1 2">
    <name type="scientific">Pseudomonas simiae</name>
    <dbReference type="NCBI Taxonomy" id="321846"/>
    <lineage>
        <taxon>Bacteria</taxon>
        <taxon>Pseudomonadati</taxon>
        <taxon>Pseudomonadota</taxon>
        <taxon>Gammaproteobacteria</taxon>
        <taxon>Pseudomonadales</taxon>
        <taxon>Pseudomonadaceae</taxon>
        <taxon>Pseudomonas</taxon>
    </lineage>
</organism>